<name>A0AAP0B821_9ASPA</name>
<organism evidence="3 4">
    <name type="scientific">Platanthera zijinensis</name>
    <dbReference type="NCBI Taxonomy" id="2320716"/>
    <lineage>
        <taxon>Eukaryota</taxon>
        <taxon>Viridiplantae</taxon>
        <taxon>Streptophyta</taxon>
        <taxon>Embryophyta</taxon>
        <taxon>Tracheophyta</taxon>
        <taxon>Spermatophyta</taxon>
        <taxon>Magnoliopsida</taxon>
        <taxon>Liliopsida</taxon>
        <taxon>Asparagales</taxon>
        <taxon>Orchidaceae</taxon>
        <taxon>Orchidoideae</taxon>
        <taxon>Orchideae</taxon>
        <taxon>Orchidinae</taxon>
        <taxon>Platanthera</taxon>
    </lineage>
</organism>
<comment type="caution">
    <text evidence="3">The sequence shown here is derived from an EMBL/GenBank/DDBJ whole genome shotgun (WGS) entry which is preliminary data.</text>
</comment>
<gene>
    <name evidence="3" type="ORF">KSP39_PZI016684</name>
</gene>
<reference evidence="3 4" key="1">
    <citation type="journal article" date="2022" name="Nat. Plants">
        <title>Genomes of leafy and leafless Platanthera orchids illuminate the evolution of mycoheterotrophy.</title>
        <authorList>
            <person name="Li M.H."/>
            <person name="Liu K.W."/>
            <person name="Li Z."/>
            <person name="Lu H.C."/>
            <person name="Ye Q.L."/>
            <person name="Zhang D."/>
            <person name="Wang J.Y."/>
            <person name="Li Y.F."/>
            <person name="Zhong Z.M."/>
            <person name="Liu X."/>
            <person name="Yu X."/>
            <person name="Liu D.K."/>
            <person name="Tu X.D."/>
            <person name="Liu B."/>
            <person name="Hao Y."/>
            <person name="Liao X.Y."/>
            <person name="Jiang Y.T."/>
            <person name="Sun W.H."/>
            <person name="Chen J."/>
            <person name="Chen Y.Q."/>
            <person name="Ai Y."/>
            <person name="Zhai J.W."/>
            <person name="Wu S.S."/>
            <person name="Zhou Z."/>
            <person name="Hsiao Y.Y."/>
            <person name="Wu W.L."/>
            <person name="Chen Y.Y."/>
            <person name="Lin Y.F."/>
            <person name="Hsu J.L."/>
            <person name="Li C.Y."/>
            <person name="Wang Z.W."/>
            <person name="Zhao X."/>
            <person name="Zhong W.Y."/>
            <person name="Ma X.K."/>
            <person name="Ma L."/>
            <person name="Huang J."/>
            <person name="Chen G.Z."/>
            <person name="Huang M.Z."/>
            <person name="Huang L."/>
            <person name="Peng D.H."/>
            <person name="Luo Y.B."/>
            <person name="Zou S.Q."/>
            <person name="Chen S.P."/>
            <person name="Lan S."/>
            <person name="Tsai W.C."/>
            <person name="Van de Peer Y."/>
            <person name="Liu Z.J."/>
        </authorList>
    </citation>
    <scope>NUCLEOTIDE SEQUENCE [LARGE SCALE GENOMIC DNA]</scope>
    <source>
        <strain evidence="3">Lor287</strain>
    </source>
</reference>
<dbReference type="EMBL" id="JBBWWQ010000014">
    <property type="protein sequence ID" value="KAK8931294.1"/>
    <property type="molecule type" value="Genomic_DNA"/>
</dbReference>
<evidence type="ECO:0000313" key="4">
    <source>
        <dbReference type="Proteomes" id="UP001418222"/>
    </source>
</evidence>
<feature type="region of interest" description="Disordered" evidence="1">
    <location>
        <begin position="124"/>
        <end position="156"/>
    </location>
</feature>
<accession>A0AAP0B821</accession>
<feature type="compositionally biased region" description="Polar residues" evidence="1">
    <location>
        <begin position="141"/>
        <end position="156"/>
    </location>
</feature>
<dbReference type="AlphaFoldDB" id="A0AAP0B821"/>
<evidence type="ECO:0000256" key="1">
    <source>
        <dbReference type="SAM" id="MobiDB-lite"/>
    </source>
</evidence>
<dbReference type="PANTHER" id="PTHR33779">
    <property type="entry name" value="EXPRESSED PROTEIN"/>
    <property type="match status" value="1"/>
</dbReference>
<dbReference type="Proteomes" id="UP001418222">
    <property type="component" value="Unassembled WGS sequence"/>
</dbReference>
<dbReference type="Pfam" id="PF25054">
    <property type="entry name" value="PHD_pln"/>
    <property type="match status" value="1"/>
</dbReference>
<keyword evidence="4" id="KW-1185">Reference proteome</keyword>
<proteinExistence type="predicted"/>
<protein>
    <recommendedName>
        <fullName evidence="2">PHD-type zinc finger plants domain-containing protein</fullName>
    </recommendedName>
</protein>
<dbReference type="InterPro" id="IPR056874">
    <property type="entry name" value="PHD_dom_pln"/>
</dbReference>
<evidence type="ECO:0000313" key="3">
    <source>
        <dbReference type="EMBL" id="KAK8931294.1"/>
    </source>
</evidence>
<sequence>MGSSGGAQVSPPPPLLPPPLPQASIVCCMCGDRGLPTELFRCKICLFRSQHKYCSDLYPKEETYKACNWCLREDKGKPIISGEAATTSAACPGHLANASGSYGWKRQRGAPPLLLSKLVKKQRAVPPEQADAPTEKMRSTAELSPATSGRVRQSFRSSKVRRYKLLEEVSS</sequence>
<evidence type="ECO:0000259" key="2">
    <source>
        <dbReference type="Pfam" id="PF25054"/>
    </source>
</evidence>
<feature type="domain" description="PHD-type zinc finger plants" evidence="2">
    <location>
        <begin position="28"/>
        <end position="70"/>
    </location>
</feature>
<dbReference type="PANTHER" id="PTHR33779:SF1">
    <property type="entry name" value="EXPRESSED PROTEIN"/>
    <property type="match status" value="1"/>
</dbReference>